<dbReference type="CDD" id="cd03135">
    <property type="entry name" value="GATase1_DJ-1"/>
    <property type="match status" value="1"/>
</dbReference>
<protein>
    <submittedName>
        <fullName evidence="2">Oxidative-stress-resistance chaperone</fullName>
    </submittedName>
</protein>
<dbReference type="Pfam" id="PF01965">
    <property type="entry name" value="DJ-1_PfpI"/>
    <property type="match status" value="1"/>
</dbReference>
<dbReference type="InterPro" id="IPR050325">
    <property type="entry name" value="Prot/Nucl_acid_deglycase"/>
</dbReference>
<dbReference type="InterPro" id="IPR002818">
    <property type="entry name" value="DJ-1/PfpI"/>
</dbReference>
<dbReference type="SUPFAM" id="SSF52317">
    <property type="entry name" value="Class I glutamine amidotransferase-like"/>
    <property type="match status" value="1"/>
</dbReference>
<dbReference type="EMBL" id="BIMN01000006">
    <property type="protein sequence ID" value="GCE63950.1"/>
    <property type="molecule type" value="Genomic_DNA"/>
</dbReference>
<dbReference type="GO" id="GO:0005737">
    <property type="term" value="C:cytoplasm"/>
    <property type="evidence" value="ECO:0007669"/>
    <property type="project" value="TreeGrafter"/>
</dbReference>
<organism evidence="2 3">
    <name type="scientific">Candidatus Mycoplasma haematohominis</name>
    <dbReference type="NCBI Taxonomy" id="1494318"/>
    <lineage>
        <taxon>Bacteria</taxon>
        <taxon>Bacillati</taxon>
        <taxon>Mycoplasmatota</taxon>
        <taxon>Mollicutes</taxon>
        <taxon>Mycoplasmataceae</taxon>
        <taxon>Mycoplasma</taxon>
    </lineage>
</organism>
<feature type="domain" description="DJ-1/PfpI" evidence="1">
    <location>
        <begin position="9"/>
        <end position="183"/>
    </location>
</feature>
<dbReference type="RefSeq" id="WP_216083111.1">
    <property type="nucleotide sequence ID" value="NZ_CACTIB010000016.1"/>
</dbReference>
<name>A0A478FV87_9MOLU</name>
<dbReference type="PANTHER" id="PTHR48094">
    <property type="entry name" value="PROTEIN/NUCLEIC ACID DEGLYCASE DJ-1-RELATED"/>
    <property type="match status" value="1"/>
</dbReference>
<comment type="caution">
    <text evidence="2">The sequence shown here is derived from an EMBL/GenBank/DDBJ whole genome shotgun (WGS) entry which is preliminary data.</text>
</comment>
<dbReference type="PANTHER" id="PTHR48094:SF12">
    <property type="entry name" value="PARKINSON DISEASE PROTEIN 7 HOMOLOG"/>
    <property type="match status" value="1"/>
</dbReference>
<evidence type="ECO:0000313" key="2">
    <source>
        <dbReference type="EMBL" id="GCE63950.1"/>
    </source>
</evidence>
<proteinExistence type="predicted"/>
<dbReference type="AlphaFoldDB" id="A0A478FV87"/>
<evidence type="ECO:0000313" key="3">
    <source>
        <dbReference type="Proteomes" id="UP000324831"/>
    </source>
</evidence>
<evidence type="ECO:0000259" key="1">
    <source>
        <dbReference type="Pfam" id="PF01965"/>
    </source>
</evidence>
<reference evidence="2 3" key="1">
    <citation type="submission" date="2019-01" db="EMBL/GenBank/DDBJ databases">
        <title>Draft genome sequences of Candidatus Mycoplasma haemohominis SWG34-3 identified from a patient with pyrexia, anemia and liver dysfunction.</title>
        <authorList>
            <person name="Sekizuka T."/>
            <person name="Hattori N."/>
            <person name="Katano H."/>
            <person name="Takuma T."/>
            <person name="Ito T."/>
            <person name="Arai N."/>
            <person name="Yanai R."/>
            <person name="Ishii S."/>
            <person name="Miura Y."/>
            <person name="Tokunaga T."/>
            <person name="Watanabe H."/>
            <person name="Nomura N."/>
            <person name="Eguchi J."/>
            <person name="Arai T."/>
            <person name="Hasegawa H."/>
            <person name="Nakamaki T."/>
            <person name="Wakita T."/>
            <person name="Niki Y."/>
            <person name="Kuroda M."/>
        </authorList>
    </citation>
    <scope>NUCLEOTIDE SEQUENCE [LARGE SCALE GENOMIC DNA]</scope>
    <source>
        <strain evidence="2">SWG34-3</strain>
    </source>
</reference>
<dbReference type="Proteomes" id="UP000324831">
    <property type="component" value="Unassembled WGS sequence"/>
</dbReference>
<dbReference type="Gene3D" id="3.40.50.880">
    <property type="match status" value="1"/>
</dbReference>
<dbReference type="InterPro" id="IPR029062">
    <property type="entry name" value="Class_I_gatase-like"/>
</dbReference>
<gene>
    <name evidence="2" type="ORF">MHSWG343_09570</name>
</gene>
<accession>A0A478FV87</accession>
<sequence>MSFPDKQVRIAVICPNNVEDMELIIPVDIWRRAKFIVDVIVYDTKANFNLNYSNLKVFSNFAIKGTNLVQYDAIYLPGGPGYKSYLTPSNIEKEENESRLHTALKKFYDDETKWIAALCAAPVALLCILEDKASDLKFTSYNNPELIGEFQERWLNKKIVVDKQVITGQNAGCSMDIALSLVEALAGIELAKSIADKLFVEYPGMNSYKFLNK</sequence>